<evidence type="ECO:0000313" key="1">
    <source>
        <dbReference type="EMBL" id="GAH61989.1"/>
    </source>
</evidence>
<proteinExistence type="predicted"/>
<name>X1I7D0_9ZZZZ</name>
<sequence>MVVELHTEGGIQVVGGTTDAWLNVTYNYSPYYYKYLDDIGLKWLDGRKASDCIERLQAAVAILGTEQEDNYWLATCDNAGYALSILLKWARQHPDAIFEVT</sequence>
<reference evidence="1" key="1">
    <citation type="journal article" date="2014" name="Front. Microbiol.">
        <title>High frequency of phylogenetically diverse reductive dehalogenase-homologous genes in deep subseafloor sedimentary metagenomes.</title>
        <authorList>
            <person name="Kawai M."/>
            <person name="Futagami T."/>
            <person name="Toyoda A."/>
            <person name="Takaki Y."/>
            <person name="Nishi S."/>
            <person name="Hori S."/>
            <person name="Arai W."/>
            <person name="Tsubouchi T."/>
            <person name="Morono Y."/>
            <person name="Uchiyama I."/>
            <person name="Ito T."/>
            <person name="Fujiyama A."/>
            <person name="Inagaki F."/>
            <person name="Takami H."/>
        </authorList>
    </citation>
    <scope>NUCLEOTIDE SEQUENCE</scope>
    <source>
        <strain evidence="1">Expedition CK06-06</strain>
    </source>
</reference>
<gene>
    <name evidence="1" type="ORF">S03H2_53617</name>
</gene>
<organism evidence="1">
    <name type="scientific">marine sediment metagenome</name>
    <dbReference type="NCBI Taxonomy" id="412755"/>
    <lineage>
        <taxon>unclassified sequences</taxon>
        <taxon>metagenomes</taxon>
        <taxon>ecological metagenomes</taxon>
    </lineage>
</organism>
<protein>
    <submittedName>
        <fullName evidence="1">Uncharacterized protein</fullName>
    </submittedName>
</protein>
<dbReference type="AlphaFoldDB" id="X1I7D0"/>
<comment type="caution">
    <text evidence="1">The sequence shown here is derived from an EMBL/GenBank/DDBJ whole genome shotgun (WGS) entry which is preliminary data.</text>
</comment>
<dbReference type="EMBL" id="BARU01034133">
    <property type="protein sequence ID" value="GAH61989.1"/>
    <property type="molecule type" value="Genomic_DNA"/>
</dbReference>
<accession>X1I7D0</accession>